<dbReference type="EC" id="4.1.1.48" evidence="8"/>
<comment type="pathway">
    <text evidence="4">Amino-acid biosynthesis; L-tryptophan biosynthesis; L-tryptophan from chorismate: step 3/5.</text>
</comment>
<dbReference type="eggNOG" id="KOG4202">
    <property type="taxonomic scope" value="Eukaryota"/>
</dbReference>
<dbReference type="HAMAP" id="MF_00135">
    <property type="entry name" value="PRAI"/>
    <property type="match status" value="1"/>
</dbReference>
<feature type="domain" description="N-(5'phosphoribosyl) anthranilate isomerase (PRAI)" evidence="22">
    <location>
        <begin position="620"/>
        <end position="800"/>
    </location>
</feature>
<dbReference type="STRING" id="747676.F4RT16"/>
<evidence type="ECO:0000256" key="19">
    <source>
        <dbReference type="SAM" id="MobiDB-lite"/>
    </source>
</evidence>
<dbReference type="OrthoDB" id="524799at2759"/>
<dbReference type="InterPro" id="IPR029062">
    <property type="entry name" value="Class_I_gatase-like"/>
</dbReference>
<feature type="region of interest" description="Disordered" evidence="19">
    <location>
        <begin position="223"/>
        <end position="242"/>
    </location>
</feature>
<dbReference type="InterPro" id="IPR013785">
    <property type="entry name" value="Aldolase_TIM"/>
</dbReference>
<dbReference type="Pfam" id="PF00117">
    <property type="entry name" value="GATase"/>
    <property type="match status" value="1"/>
</dbReference>
<dbReference type="PANTHER" id="PTHR43418">
    <property type="entry name" value="MULTIFUNCTIONAL TRYPTOPHAN BIOSYNTHESIS PROTEIN-RELATED"/>
    <property type="match status" value="1"/>
</dbReference>
<dbReference type="CDD" id="cd01743">
    <property type="entry name" value="GATase1_Anthranilate_Synthase"/>
    <property type="match status" value="1"/>
</dbReference>
<dbReference type="eggNOG" id="KOG4201">
    <property type="taxonomic scope" value="Eukaryota"/>
</dbReference>
<keyword evidence="13" id="KW-0315">Glutamine amidotransferase</keyword>
<sequence length="809" mass="88554">MTVEPIQVLMLDNYDSFTWNLYQYLSLLGANVTVVRSQSCTLEELIEQHPLTTHLVISPGPGHPTTDSGISMPAILHYAGKLPILGICMGLQCIYTAFGGVVDSVGTIVHGKTSKVFHDQKGLFKSVSQGIESTRYHSLAGQLGTLPDDLEVTAWSNPNAPDESQLHPSSSIIMAIRHKTFTIEAVQYHPESILSEEGKLLLDNFLKLNGGLWADNSQSDVLKSQASSSPTNATPSSSSSLPTILQSICRQRLLDIIEAKKTPGSSPNDLKQKIKLHVAPTQLDFYRRLKQTTAHSTQSGTQSSHVALMAEIKRASPSKGSFVTPTTPTPPEIALSYAIAGASTISVLTEPTWFKGTLMDMLSVRLALEHMPNRPAILRKDFILDTYQIDEARCYGADTVLLIVACLSEEKLKLLFDYSKSLGMEPLVEVNNAEELKVALKIGSRVIGVNNRNLHDFNVDMSTTSRMVQAISEHDSNFTNPSSSTSGVIMCALSGISSRADVERYVQEGVGAVLVGESLMKANDKCMFVRELLGTTPQPSLIQTPRPCNPLVKICGIKTPEMALSTAQAGADLIGLIFVPKSRRYVTPAQATSIIQHVRSSLSQASSLTDHAESNPTQPSSLPTDWFELQSSQIQSSPTHRKPMFVGVFQDTPLSEILSIIEQVPIDYVQLHGHEPIQLSNFIPIPVIKTFHVRLDTTIEFSNYIDLFRPGYHSLPLLDSQTSNQTGGTGEVFEWDLLETIIPNNKSNENQLRPFVLAGGLNLENVKEAIKKVKPLIVDVSGGVENEKGEKDLKKVKEFILEVKNSLVV</sequence>
<comment type="catalytic activity">
    <reaction evidence="2">
        <text>1-(2-carboxyphenylamino)-1-deoxy-D-ribulose 5-phosphate + H(+) = (1S,2R)-1-C-(indol-3-yl)glycerol 3-phosphate + CO2 + H2O</text>
        <dbReference type="Rhea" id="RHEA:23476"/>
        <dbReference type="ChEBI" id="CHEBI:15377"/>
        <dbReference type="ChEBI" id="CHEBI:15378"/>
        <dbReference type="ChEBI" id="CHEBI:16526"/>
        <dbReference type="ChEBI" id="CHEBI:58613"/>
        <dbReference type="ChEBI" id="CHEBI:58866"/>
        <dbReference type="EC" id="4.1.1.48"/>
    </reaction>
</comment>
<dbReference type="PRINTS" id="PR00097">
    <property type="entry name" value="ANTSNTHASEII"/>
</dbReference>
<evidence type="ECO:0000256" key="1">
    <source>
        <dbReference type="ARBA" id="ARBA00001164"/>
    </source>
</evidence>
<evidence type="ECO:0000256" key="6">
    <source>
        <dbReference type="ARBA" id="ARBA00004873"/>
    </source>
</evidence>
<evidence type="ECO:0000256" key="14">
    <source>
        <dbReference type="ARBA" id="ARBA00023141"/>
    </source>
</evidence>
<dbReference type="InterPro" id="IPR001240">
    <property type="entry name" value="PRAI_dom"/>
</dbReference>
<dbReference type="MEROPS" id="C26.959"/>
<dbReference type="EC" id="4.1.3.27" evidence="7"/>
<dbReference type="HOGENOM" id="CLU_007713_2_0_1"/>
<dbReference type="CDD" id="cd00331">
    <property type="entry name" value="IGPS"/>
    <property type="match status" value="1"/>
</dbReference>
<dbReference type="EC" id="5.3.1.24" evidence="9"/>
<dbReference type="InterPro" id="IPR001468">
    <property type="entry name" value="Indole-3-GlycerolPSynthase_CS"/>
</dbReference>
<comment type="catalytic activity">
    <reaction evidence="1">
        <text>N-(5-phospho-beta-D-ribosyl)anthranilate = 1-(2-carboxyphenylamino)-1-deoxy-D-ribulose 5-phosphate</text>
        <dbReference type="Rhea" id="RHEA:21540"/>
        <dbReference type="ChEBI" id="CHEBI:18277"/>
        <dbReference type="ChEBI" id="CHEBI:58613"/>
        <dbReference type="EC" id="5.3.1.24"/>
    </reaction>
</comment>
<dbReference type="InterPro" id="IPR017926">
    <property type="entry name" value="GATASE"/>
</dbReference>
<organism evidence="24">
    <name type="scientific">Melampsora larici-populina (strain 98AG31 / pathotype 3-4-7)</name>
    <name type="common">Poplar leaf rust fungus</name>
    <dbReference type="NCBI Taxonomy" id="747676"/>
    <lineage>
        <taxon>Eukaryota</taxon>
        <taxon>Fungi</taxon>
        <taxon>Dikarya</taxon>
        <taxon>Basidiomycota</taxon>
        <taxon>Pucciniomycotina</taxon>
        <taxon>Pucciniomycetes</taxon>
        <taxon>Pucciniales</taxon>
        <taxon>Melampsoraceae</taxon>
        <taxon>Melampsora</taxon>
    </lineage>
</organism>
<evidence type="ECO:0000256" key="8">
    <source>
        <dbReference type="ARBA" id="ARBA00012362"/>
    </source>
</evidence>
<evidence type="ECO:0000256" key="13">
    <source>
        <dbReference type="ARBA" id="ARBA00022962"/>
    </source>
</evidence>
<evidence type="ECO:0000256" key="3">
    <source>
        <dbReference type="ARBA" id="ARBA00003272"/>
    </source>
</evidence>
<evidence type="ECO:0000256" key="4">
    <source>
        <dbReference type="ARBA" id="ARBA00004664"/>
    </source>
</evidence>
<evidence type="ECO:0000256" key="11">
    <source>
        <dbReference type="ARBA" id="ARBA00022605"/>
    </source>
</evidence>
<evidence type="ECO:0000259" key="20">
    <source>
        <dbReference type="Pfam" id="PF00117"/>
    </source>
</evidence>
<dbReference type="PROSITE" id="PS00614">
    <property type="entry name" value="IGPS"/>
    <property type="match status" value="1"/>
</dbReference>
<evidence type="ECO:0000259" key="22">
    <source>
        <dbReference type="Pfam" id="PF00697"/>
    </source>
</evidence>
<comment type="pathway">
    <text evidence="5">Amino-acid biosynthesis; L-tryptophan biosynthesis; L-tryptophan from chorismate: step 4/5.</text>
</comment>
<feature type="domain" description="Glutamine amidotransferase" evidence="20">
    <location>
        <begin position="9"/>
        <end position="206"/>
    </location>
</feature>
<comment type="catalytic activity">
    <reaction evidence="18">
        <text>chorismate + L-glutamine = anthranilate + pyruvate + L-glutamate + H(+)</text>
        <dbReference type="Rhea" id="RHEA:21732"/>
        <dbReference type="ChEBI" id="CHEBI:15361"/>
        <dbReference type="ChEBI" id="CHEBI:15378"/>
        <dbReference type="ChEBI" id="CHEBI:16567"/>
        <dbReference type="ChEBI" id="CHEBI:29748"/>
        <dbReference type="ChEBI" id="CHEBI:29985"/>
        <dbReference type="ChEBI" id="CHEBI:58359"/>
        <dbReference type="EC" id="4.1.3.27"/>
    </reaction>
</comment>
<dbReference type="FunFam" id="3.20.20.70:FF:000136">
    <property type="entry name" value="Multifunctional tryptophan biosynthesis protein"/>
    <property type="match status" value="1"/>
</dbReference>
<evidence type="ECO:0000313" key="24">
    <source>
        <dbReference type="Proteomes" id="UP000001072"/>
    </source>
</evidence>
<comment type="pathway">
    <text evidence="6">Amino-acid biosynthesis; L-tryptophan biosynthesis; L-tryptophan from chorismate: step 1/5.</text>
</comment>
<keyword evidence="11" id="KW-0028">Amino-acid biosynthesis</keyword>
<evidence type="ECO:0000256" key="7">
    <source>
        <dbReference type="ARBA" id="ARBA00012266"/>
    </source>
</evidence>
<dbReference type="GeneID" id="18928586"/>
<reference evidence="24" key="1">
    <citation type="journal article" date="2011" name="Proc. Natl. Acad. Sci. U.S.A.">
        <title>Obligate biotrophy features unraveled by the genomic analysis of rust fungi.</title>
        <authorList>
            <person name="Duplessis S."/>
            <person name="Cuomo C.A."/>
            <person name="Lin Y.-C."/>
            <person name="Aerts A."/>
            <person name="Tisserant E."/>
            <person name="Veneault-Fourrey C."/>
            <person name="Joly D.L."/>
            <person name="Hacquard S."/>
            <person name="Amselem J."/>
            <person name="Cantarel B.L."/>
            <person name="Chiu R."/>
            <person name="Coutinho P.M."/>
            <person name="Feau N."/>
            <person name="Field M."/>
            <person name="Frey P."/>
            <person name="Gelhaye E."/>
            <person name="Goldberg J."/>
            <person name="Grabherr M.G."/>
            <person name="Kodira C.D."/>
            <person name="Kohler A."/>
            <person name="Kuees U."/>
            <person name="Lindquist E.A."/>
            <person name="Lucas S.M."/>
            <person name="Mago R."/>
            <person name="Mauceli E."/>
            <person name="Morin E."/>
            <person name="Murat C."/>
            <person name="Pangilinan J.L."/>
            <person name="Park R."/>
            <person name="Pearson M."/>
            <person name="Quesneville H."/>
            <person name="Rouhier N."/>
            <person name="Sakthikumar S."/>
            <person name="Salamov A.A."/>
            <person name="Schmutz J."/>
            <person name="Selles B."/>
            <person name="Shapiro H."/>
            <person name="Tanguay P."/>
            <person name="Tuskan G.A."/>
            <person name="Henrissat B."/>
            <person name="Van de Peer Y."/>
            <person name="Rouze P."/>
            <person name="Ellis J.G."/>
            <person name="Dodds P.N."/>
            <person name="Schein J.E."/>
            <person name="Zhong S."/>
            <person name="Hamelin R.C."/>
            <person name="Grigoriev I.V."/>
            <person name="Szabo L.J."/>
            <person name="Martin F."/>
        </authorList>
    </citation>
    <scope>NUCLEOTIDE SEQUENCE [LARGE SCALE GENOMIC DNA]</scope>
    <source>
        <strain evidence="24">98AG31 / pathotype 3-4-7</strain>
    </source>
</reference>
<dbReference type="InterPro" id="IPR013798">
    <property type="entry name" value="Indole-3-glycerol_P_synth_dom"/>
</dbReference>
<evidence type="ECO:0000256" key="2">
    <source>
        <dbReference type="ARBA" id="ARBA00001633"/>
    </source>
</evidence>
<evidence type="ECO:0000256" key="17">
    <source>
        <dbReference type="ARBA" id="ARBA00023268"/>
    </source>
</evidence>
<dbReference type="AlphaFoldDB" id="F4RT16"/>
<dbReference type="RefSeq" id="XP_007412217.1">
    <property type="nucleotide sequence ID" value="XM_007412155.1"/>
</dbReference>
<dbReference type="GO" id="GO:0005829">
    <property type="term" value="C:cytosol"/>
    <property type="evidence" value="ECO:0007669"/>
    <property type="project" value="TreeGrafter"/>
</dbReference>
<evidence type="ECO:0000256" key="10">
    <source>
        <dbReference type="ARBA" id="ARBA00018819"/>
    </source>
</evidence>
<keyword evidence="17" id="KW-0511">Multifunctional enzyme</keyword>
<dbReference type="PANTHER" id="PTHR43418:SF4">
    <property type="entry name" value="MULTIFUNCTIONAL TRYPTOPHAN BIOSYNTHESIS PROTEIN"/>
    <property type="match status" value="1"/>
</dbReference>
<dbReference type="SUPFAM" id="SSF52317">
    <property type="entry name" value="Class I glutamine amidotransferase-like"/>
    <property type="match status" value="1"/>
</dbReference>
<dbReference type="GO" id="GO:0000162">
    <property type="term" value="P:L-tryptophan biosynthetic process"/>
    <property type="evidence" value="ECO:0007669"/>
    <property type="project" value="UniProtKB-UniPathway"/>
</dbReference>
<keyword evidence="14" id="KW-0057">Aromatic amino acid biosynthesis</keyword>
<dbReference type="Gene3D" id="3.40.50.880">
    <property type="match status" value="1"/>
</dbReference>
<dbReference type="Proteomes" id="UP000001072">
    <property type="component" value="Unassembled WGS sequence"/>
</dbReference>
<evidence type="ECO:0000313" key="23">
    <source>
        <dbReference type="EMBL" id="EGG04426.1"/>
    </source>
</evidence>
<accession>F4RT16</accession>
<dbReference type="UniPathway" id="UPA00035">
    <property type="reaction ID" value="UER00040"/>
</dbReference>
<dbReference type="InterPro" id="IPR006221">
    <property type="entry name" value="TrpG/PapA_dom"/>
</dbReference>
<dbReference type="VEuPathDB" id="FungiDB:MELLADRAFT_49157"/>
<keyword evidence="24" id="KW-1185">Reference proteome</keyword>
<dbReference type="CDD" id="cd00405">
    <property type="entry name" value="PRAI"/>
    <property type="match status" value="1"/>
</dbReference>
<dbReference type="GO" id="GO:0004049">
    <property type="term" value="F:anthranilate synthase activity"/>
    <property type="evidence" value="ECO:0007669"/>
    <property type="project" value="UniProtKB-EC"/>
</dbReference>
<name>F4RT16_MELLP</name>
<dbReference type="InParanoid" id="F4RT16"/>
<proteinExistence type="inferred from homology"/>
<comment type="function">
    <text evidence="3">Trifunctional enzyme bearing the Gln amidotransferase (GATase) domain of anthranilate synthase, indole-glycerolphosphate synthase, and phosphoribosylanthranilate isomerase activities.</text>
</comment>
<dbReference type="eggNOG" id="KOG0026">
    <property type="taxonomic scope" value="Eukaryota"/>
</dbReference>
<dbReference type="InterPro" id="IPR050472">
    <property type="entry name" value="Anth_synth/Amidotransfase"/>
</dbReference>
<keyword evidence="15" id="KW-0413">Isomerase</keyword>
<dbReference type="PROSITE" id="PS51273">
    <property type="entry name" value="GATASE_TYPE_1"/>
    <property type="match status" value="1"/>
</dbReference>
<dbReference type="KEGG" id="mlr:MELLADRAFT_49157"/>
<evidence type="ECO:0000256" key="12">
    <source>
        <dbReference type="ARBA" id="ARBA00022822"/>
    </source>
</evidence>
<dbReference type="GO" id="GO:0004425">
    <property type="term" value="F:indole-3-glycerol-phosphate synthase activity"/>
    <property type="evidence" value="ECO:0007669"/>
    <property type="project" value="UniProtKB-EC"/>
</dbReference>
<evidence type="ECO:0000259" key="21">
    <source>
        <dbReference type="Pfam" id="PF00218"/>
    </source>
</evidence>
<dbReference type="PRINTS" id="PR00096">
    <property type="entry name" value="GATASE"/>
</dbReference>
<dbReference type="Pfam" id="PF00697">
    <property type="entry name" value="PRAI"/>
    <property type="match status" value="1"/>
</dbReference>
<evidence type="ECO:0000256" key="16">
    <source>
        <dbReference type="ARBA" id="ARBA00023239"/>
    </source>
</evidence>
<feature type="domain" description="Indole-3-glycerol phosphate synthase" evidence="21">
    <location>
        <begin position="245"/>
        <end position="532"/>
    </location>
</feature>
<dbReference type="FunCoup" id="F4RT16">
    <property type="interactions" value="95"/>
</dbReference>
<gene>
    <name evidence="23" type="ORF">MELLADRAFT_49157</name>
</gene>
<keyword evidence="12" id="KW-0822">Tryptophan biosynthesis</keyword>
<dbReference type="GO" id="GO:0004640">
    <property type="term" value="F:phosphoribosylanthranilate isomerase activity"/>
    <property type="evidence" value="ECO:0007669"/>
    <property type="project" value="UniProtKB-EC"/>
</dbReference>
<evidence type="ECO:0000256" key="18">
    <source>
        <dbReference type="ARBA" id="ARBA00047683"/>
    </source>
</evidence>
<dbReference type="EMBL" id="GL883118">
    <property type="protein sequence ID" value="EGG04426.1"/>
    <property type="molecule type" value="Genomic_DNA"/>
</dbReference>
<dbReference type="FunFam" id="3.40.50.880:FF:000031">
    <property type="entry name" value="Multifunctional tryptophan biosynthesis protein"/>
    <property type="match status" value="1"/>
</dbReference>
<dbReference type="Gene3D" id="3.20.20.70">
    <property type="entry name" value="Aldolase class I"/>
    <property type="match status" value="2"/>
</dbReference>
<protein>
    <recommendedName>
        <fullName evidence="10">Multifunctional tryptophan biosynthesis protein</fullName>
        <ecNumber evidence="8">4.1.1.48</ecNumber>
        <ecNumber evidence="7">4.1.3.27</ecNumber>
        <ecNumber evidence="9">5.3.1.24</ecNumber>
    </recommendedName>
</protein>
<evidence type="ECO:0000256" key="5">
    <source>
        <dbReference type="ARBA" id="ARBA00004696"/>
    </source>
</evidence>
<evidence type="ECO:0000256" key="9">
    <source>
        <dbReference type="ARBA" id="ARBA00012572"/>
    </source>
</evidence>
<dbReference type="InterPro" id="IPR011060">
    <property type="entry name" value="RibuloseP-bd_barrel"/>
</dbReference>
<keyword evidence="16" id="KW-0456">Lyase</keyword>
<dbReference type="NCBIfam" id="TIGR00566">
    <property type="entry name" value="trpG_papA"/>
    <property type="match status" value="1"/>
</dbReference>
<feature type="compositionally biased region" description="Low complexity" evidence="19">
    <location>
        <begin position="224"/>
        <end position="242"/>
    </location>
</feature>
<evidence type="ECO:0000256" key="15">
    <source>
        <dbReference type="ARBA" id="ARBA00023235"/>
    </source>
</evidence>
<dbReference type="Pfam" id="PF00218">
    <property type="entry name" value="IGPS"/>
    <property type="match status" value="1"/>
</dbReference>
<dbReference type="SUPFAM" id="SSF51366">
    <property type="entry name" value="Ribulose-phoshate binding barrel"/>
    <property type="match status" value="2"/>
</dbReference>